<comment type="subcellular location">
    <subcellularLocation>
        <location evidence="6">Membrane</location>
        <topology evidence="6">Lipid-anchor</topology>
    </subcellularLocation>
</comment>
<dbReference type="PRINTS" id="PR00449">
    <property type="entry name" value="RASTRNSFRMNG"/>
</dbReference>
<proteinExistence type="evidence at transcript level"/>
<dbReference type="GO" id="GO:0003924">
    <property type="term" value="F:GTPase activity"/>
    <property type="evidence" value="ECO:0007669"/>
    <property type="project" value="UniProtKB-UniRule"/>
</dbReference>
<keyword evidence="2 6" id="KW-0547">Nucleotide-binding</keyword>
<dbReference type="FunFam" id="3.40.50.300:FF:001800">
    <property type="entry name" value="Rab family GTPase"/>
    <property type="match status" value="1"/>
</dbReference>
<accession>Q5YEU2</accession>
<protein>
    <recommendedName>
        <fullName evidence="6">Ras-related protein Rab</fullName>
    </recommendedName>
</protein>
<keyword evidence="5 6" id="KW-0636">Prenylation</keyword>
<evidence type="ECO:0000256" key="3">
    <source>
        <dbReference type="ARBA" id="ARBA00023134"/>
    </source>
</evidence>
<evidence type="ECO:0000313" key="7">
    <source>
        <dbReference type="EMBL" id="AAT09071.1"/>
    </source>
</evidence>
<name>Q5YEU2_BIGNA</name>
<dbReference type="GO" id="GO:0008333">
    <property type="term" value="P:endosome to lysosome transport"/>
    <property type="evidence" value="ECO:0007669"/>
    <property type="project" value="TreeGrafter"/>
</dbReference>
<organism evidence="7">
    <name type="scientific">Bigelowiella natans</name>
    <name type="common">Pedinomonas minutissima</name>
    <name type="synonym">Chlorarachnion sp. (strain CCMP621)</name>
    <dbReference type="NCBI Taxonomy" id="227086"/>
    <lineage>
        <taxon>Eukaryota</taxon>
        <taxon>Sar</taxon>
        <taxon>Rhizaria</taxon>
        <taxon>Cercozoa</taxon>
        <taxon>Chlorarachniophyceae</taxon>
        <taxon>Bigelowiella</taxon>
    </lineage>
</organism>
<dbReference type="OMA" id="FCKEGGF"/>
<evidence type="ECO:0000256" key="5">
    <source>
        <dbReference type="ARBA" id="ARBA00023289"/>
    </source>
</evidence>
<reference evidence="7" key="1">
    <citation type="journal article" date="2004" name="J. Eukaryot. Microbiol.">
        <title>Plastid-targeting peptides from the chlorarachniophyte Bigelowiella natans.</title>
        <authorList>
            <person name="Rogers M.B."/>
            <person name="Archibald J.M."/>
            <person name="Field M.A."/>
            <person name="Li C."/>
            <person name="Striepen B."/>
            <person name="Keeling P.J."/>
        </authorList>
    </citation>
    <scope>NUCLEOTIDE SEQUENCE</scope>
</reference>
<dbReference type="PANTHER" id="PTHR47981">
    <property type="entry name" value="RAB FAMILY"/>
    <property type="match status" value="1"/>
</dbReference>
<dbReference type="GO" id="GO:0090385">
    <property type="term" value="P:phagosome-lysosome fusion"/>
    <property type="evidence" value="ECO:0007669"/>
    <property type="project" value="TreeGrafter"/>
</dbReference>
<dbReference type="InterPro" id="IPR030697">
    <property type="entry name" value="Rab29/Rab38/Rab32"/>
</dbReference>
<comment type="function">
    <text evidence="6">The small GTPases Rab are key regulators in vesicle trafficking.</text>
</comment>
<dbReference type="InterPro" id="IPR005225">
    <property type="entry name" value="Small_GTP-bd"/>
</dbReference>
<dbReference type="GO" id="GO:0016020">
    <property type="term" value="C:membrane"/>
    <property type="evidence" value="ECO:0007669"/>
    <property type="project" value="UniProtKB-SubCell"/>
</dbReference>
<dbReference type="InterPro" id="IPR001806">
    <property type="entry name" value="Small_GTPase"/>
</dbReference>
<dbReference type="GO" id="GO:0005764">
    <property type="term" value="C:lysosome"/>
    <property type="evidence" value="ECO:0007669"/>
    <property type="project" value="TreeGrafter"/>
</dbReference>
<dbReference type="AlphaFoldDB" id="Q5YEU2"/>
<evidence type="ECO:0000256" key="1">
    <source>
        <dbReference type="ARBA" id="ARBA00006270"/>
    </source>
</evidence>
<dbReference type="PROSITE" id="PS51420">
    <property type="entry name" value="RHO"/>
    <property type="match status" value="1"/>
</dbReference>
<dbReference type="Gene3D" id="3.40.50.300">
    <property type="entry name" value="P-loop containing nucleotide triphosphate hydrolases"/>
    <property type="match status" value="1"/>
</dbReference>
<dbReference type="SMART" id="SM00175">
    <property type="entry name" value="RAB"/>
    <property type="match status" value="1"/>
</dbReference>
<keyword evidence="3 6" id="KW-0342">GTP-binding</keyword>
<dbReference type="GO" id="GO:0005802">
    <property type="term" value="C:trans-Golgi network"/>
    <property type="evidence" value="ECO:0007669"/>
    <property type="project" value="UniProtKB-UniRule"/>
</dbReference>
<keyword evidence="6" id="KW-0472">Membrane</keyword>
<dbReference type="HOGENOM" id="CLU_041217_10_6_1"/>
<dbReference type="PROSITE" id="PS51419">
    <property type="entry name" value="RAB"/>
    <property type="match status" value="1"/>
</dbReference>
<dbReference type="GO" id="GO:0005525">
    <property type="term" value="F:GTP binding"/>
    <property type="evidence" value="ECO:0007669"/>
    <property type="project" value="UniProtKB-UniRule"/>
</dbReference>
<dbReference type="Pfam" id="PF00071">
    <property type="entry name" value="Ras"/>
    <property type="match status" value="1"/>
</dbReference>
<evidence type="ECO:0000256" key="6">
    <source>
        <dbReference type="RuleBase" id="RU367128"/>
    </source>
</evidence>
<evidence type="ECO:0000256" key="2">
    <source>
        <dbReference type="ARBA" id="ARBA00022741"/>
    </source>
</evidence>
<evidence type="ECO:0000256" key="4">
    <source>
        <dbReference type="ARBA" id="ARBA00023288"/>
    </source>
</evidence>
<dbReference type="SMART" id="SM00176">
    <property type="entry name" value="RAN"/>
    <property type="match status" value="1"/>
</dbReference>
<dbReference type="PANTHER" id="PTHR47981:SF42">
    <property type="entry name" value="RAS-RELATED PROTEIN RAB-7L1-LIKE ISOFORM X1"/>
    <property type="match status" value="1"/>
</dbReference>
<dbReference type="EMBL" id="AY542979">
    <property type="protein sequence ID" value="AAT09071.1"/>
    <property type="molecule type" value="mRNA"/>
</dbReference>
<dbReference type="GO" id="GO:0045335">
    <property type="term" value="C:phagocytic vesicle"/>
    <property type="evidence" value="ECO:0007669"/>
    <property type="project" value="TreeGrafter"/>
</dbReference>
<keyword evidence="4 6" id="KW-0449">Lipoprotein</keyword>
<dbReference type="SMART" id="SM00173">
    <property type="entry name" value="RAS"/>
    <property type="match status" value="1"/>
</dbReference>
<dbReference type="CDD" id="cd04107">
    <property type="entry name" value="Rab32_Rab38"/>
    <property type="match status" value="1"/>
</dbReference>
<dbReference type="GO" id="GO:0005770">
    <property type="term" value="C:late endosome"/>
    <property type="evidence" value="ECO:0007669"/>
    <property type="project" value="TreeGrafter"/>
</dbReference>
<sequence length="210" mass="23072">MDDDLLLKVLVVGDVAVGKTSIIQRYTNDSFRKDYKTTIGVEFALKPIEVDDKCVNIQLWDIAGQDRFIGLLRNFYRNASAAIVVYDITSPKTLQNAVKWKADIDKKVRLPDGGIIPCILLGNKSDLRETEGTTFIDPEYAMELAKKSGFIGCMETSAKTGANVGRACKGLVKKVITSMKNSQPAQTVVKDSNITLKGRSQKKADSSCCN</sequence>
<comment type="similarity">
    <text evidence="1 6">Belongs to the small GTPase superfamily. Rab family.</text>
</comment>
<dbReference type="SUPFAM" id="SSF52540">
    <property type="entry name" value="P-loop containing nucleoside triphosphate hydrolases"/>
    <property type="match status" value="1"/>
</dbReference>
<dbReference type="PROSITE" id="PS51421">
    <property type="entry name" value="RAS"/>
    <property type="match status" value="1"/>
</dbReference>
<dbReference type="SMART" id="SM00174">
    <property type="entry name" value="RHO"/>
    <property type="match status" value="1"/>
</dbReference>
<dbReference type="InterPro" id="IPR027417">
    <property type="entry name" value="P-loop_NTPase"/>
</dbReference>
<dbReference type="NCBIfam" id="TIGR00231">
    <property type="entry name" value="small_GTP"/>
    <property type="match status" value="1"/>
</dbReference>